<dbReference type="VEuPathDB" id="TriTrypDB:Lsey_0177_0140"/>
<accession>A0A0N0P4R5</accession>
<dbReference type="EMBL" id="LJSK01000177">
    <property type="protein sequence ID" value="KPI85606.1"/>
    <property type="molecule type" value="Genomic_DNA"/>
</dbReference>
<comment type="caution">
    <text evidence="2">The sequence shown here is derived from an EMBL/GenBank/DDBJ whole genome shotgun (WGS) entry which is preliminary data.</text>
</comment>
<dbReference type="Proteomes" id="UP000038009">
    <property type="component" value="Unassembled WGS sequence"/>
</dbReference>
<proteinExistence type="predicted"/>
<organism evidence="2 3">
    <name type="scientific">Leptomonas seymouri</name>
    <dbReference type="NCBI Taxonomy" id="5684"/>
    <lineage>
        <taxon>Eukaryota</taxon>
        <taxon>Discoba</taxon>
        <taxon>Euglenozoa</taxon>
        <taxon>Kinetoplastea</taxon>
        <taxon>Metakinetoplastina</taxon>
        <taxon>Trypanosomatida</taxon>
        <taxon>Trypanosomatidae</taxon>
        <taxon>Leishmaniinae</taxon>
        <taxon>Leptomonas</taxon>
    </lineage>
</organism>
<feature type="compositionally biased region" description="Low complexity" evidence="1">
    <location>
        <begin position="19"/>
        <end position="37"/>
    </location>
</feature>
<name>A0A0N0P4R5_LEPSE</name>
<keyword evidence="3" id="KW-1185">Reference proteome</keyword>
<feature type="region of interest" description="Disordered" evidence="1">
    <location>
        <begin position="539"/>
        <end position="587"/>
    </location>
</feature>
<evidence type="ECO:0000313" key="2">
    <source>
        <dbReference type="EMBL" id="KPI85606.1"/>
    </source>
</evidence>
<evidence type="ECO:0000256" key="1">
    <source>
        <dbReference type="SAM" id="MobiDB-lite"/>
    </source>
</evidence>
<feature type="compositionally biased region" description="Polar residues" evidence="1">
    <location>
        <begin position="50"/>
        <end position="59"/>
    </location>
</feature>
<feature type="compositionally biased region" description="Polar residues" evidence="1">
    <location>
        <begin position="565"/>
        <end position="574"/>
    </location>
</feature>
<protein>
    <submittedName>
        <fullName evidence="2">Uncharacterized protein</fullName>
    </submittedName>
</protein>
<sequence>MDGPQRAGPFSHRRTFSVGPASQQSPSSAAAGQAPSAESRDGEQHKRLQRTVSAPTFTRRTVEPLATSLRQQNLPSRTSDAATKARPPFPTQYLNLEARTSSDGLFACRTVSPIALPCGTLPLLRTPSVSPDPSKPCDVPSVTSFPNVSSICSLHGSFRGCVSAANGAPPYSLTTDDVLPSIASLVPPGGLDALNEVMFRPHWSCAWASPRQCPLHDTTTRPSAVSPAAPLPESSNSHRCSVLSPPQQPEEHRSCNNKNEGLPASAGIVALRHLPASRHSAVGEVSTICLDSPGQMMQPQRSKMQLHTLESRAGKSAPSPRVRIRVEGCSGLPSEHVPAEGTEEGRARGLERGLRNELYVYLRSNRCRTRYKLPSVPYATEVLFPQRAPDIVWTVNGGPLHDTAKEEEELLVFTVAVKLTTGRQVKLGIGQLSLCNFLDGQLTRVLMPIVTNAGTARARERGVLKLVVETEVSRGVLRKSRPALDESVVHDRILTAMRRVCREKLHQVEVYVRHHCTDSAEELKRFLLRLEADRLLGKEPSVPASKTTKNAENEVKVLPGKRTKLSPTSSSASYTRAVDDGSSSPFTSCVLEEPHAPHRSFSDSIRMREPKPQQVAVTAARNGIASRVEQKFPARQQDAKLNGSYLPWSASTHSEGRNAVAAYQRSYSASFYTATAPMAASNTIGALAEEQVRVVVHGVYDLCDEDGLPLLDCANCFVHVSFLGSSVCGSSGGSTPEQRAPTEVTTDSAAYDVHQALFPALDALLCVPSTVSHPVLCCTAYQGTKEIRQKIGSCEVSLTHAYRHSERGGRDYRLVRHAGSPLAHICGRLRVSVTLAHGDNGLQRSKEFPNHTNARTKAPRLCDDAQQKQVLSYLWHHFRAGLHRLDSVVEDAVAFGFKSAVAKYSPTPRAESKHRAVSATPRNSVCVTLRFLSLMDGKAAGEGFFPAFNTAETMKSFSHVYVGWSCGCYGGRSCARRVSASESTLYLNELLSTMEDVDPWRDELRFVLYGIQRNTGNCTRELCRVHVSLRVFRVCQGGDSESARLPLVWHAGERGAFEHGYLSVAVEVTEPSSDVDFTVALAQASPFRRTPWAGFSADWPPRKAVGLMLRCYASDQLHRLLPLLASSEGAEESLLRCLQATYGPASEPVQLRVCLVGFRCLHAEYRRCYLKLYRGEDTLLRTPTIECRAAAESGRGSVRLPCSDDVGNDAVALLDEDKYLFQLRTTAPQHETILLKMGVAHLLKKNDVVAYAEIGLGAFVSLERRLEESMQKHSSASRSLPLGSTQSATAPLRPPLWVPLCNDENDTIAEVALRVEWTHPAPLAPVRRVTTQKKNAVTAVLRSSNASSNGDSSSGIPGGSALGEAIPLLDTPTSRDLLSLLSSYRPEEFYRSSWYLSRWADATKAHQNLRRELLPPQVVSTIYVDLAGISPRTPATLSHLEASSEGELVVSAFCLDAVSPCPAYCRVLSRDAASATVEATAVLRGIDGGDGLTASRRQTLRLDLQMPTSKSVHDDLCLVFSVASRNTPIFPPRTRALSAPKRGRRLHSADRFRQIRAWSAAPLAQSRRGGDPGGRQRSVSDFQCRRALSRVEKAEVGRMYLSLRALLTTPELYREGEMVTVPLGALCGNGGCGSKLSAPTALLGDVYVRVRTPTHEPAADWLRYNESQLQRMTLQDFFSRDDVRSRLAQRQRQLVLAADVPANDLAEVHAAFFRKREAPSEALLIAHHERSFRQRVTPLPPTRAATQTSSRPPLVPRHAPSSRSATTPGNCRNVIFTVREVFPRISGCHMPISDLSDYKTPAHNRSDDSLREWTCEMCGNTVDRSSGTDRSTPSLGAVSSHECRLATKRALIF</sequence>
<gene>
    <name evidence="2" type="ORF">ABL78_5344</name>
</gene>
<dbReference type="OMA" id="QKIGSCE"/>
<reference evidence="2 3" key="1">
    <citation type="journal article" date="2015" name="PLoS Pathog.">
        <title>Leptomonas seymouri: Adaptations to the Dixenous Life Cycle Analyzed by Genome Sequencing, Transcriptome Profiling and Co-infection with Leishmania donovani.</title>
        <authorList>
            <person name="Kraeva N."/>
            <person name="Butenko A."/>
            <person name="Hlavacova J."/>
            <person name="Kostygov A."/>
            <person name="Myskova J."/>
            <person name="Grybchuk D."/>
            <person name="Lestinova T."/>
            <person name="Votypka J."/>
            <person name="Volf P."/>
            <person name="Opperdoes F."/>
            <person name="Flegontov P."/>
            <person name="Lukes J."/>
            <person name="Yurchenko V."/>
        </authorList>
    </citation>
    <scope>NUCLEOTIDE SEQUENCE [LARGE SCALE GENOMIC DNA]</scope>
    <source>
        <strain evidence="2 3">ATCC 30220</strain>
    </source>
</reference>
<feature type="region of interest" description="Disordered" evidence="1">
    <location>
        <begin position="217"/>
        <end position="260"/>
    </location>
</feature>
<feature type="region of interest" description="Disordered" evidence="1">
    <location>
        <begin position="1738"/>
        <end position="1767"/>
    </location>
</feature>
<dbReference type="OrthoDB" id="10482464at2759"/>
<feature type="region of interest" description="Disordered" evidence="1">
    <location>
        <begin position="1"/>
        <end position="88"/>
    </location>
</feature>
<evidence type="ECO:0000313" key="3">
    <source>
        <dbReference type="Proteomes" id="UP000038009"/>
    </source>
</evidence>
<feature type="compositionally biased region" description="Polar residues" evidence="1">
    <location>
        <begin position="68"/>
        <end position="81"/>
    </location>
</feature>